<evidence type="ECO:0000259" key="3">
    <source>
        <dbReference type="Pfam" id="PF24866"/>
    </source>
</evidence>
<gene>
    <name evidence="4" type="ORF">AC579_6021</name>
</gene>
<keyword evidence="5" id="KW-1185">Reference proteome</keyword>
<evidence type="ECO:0000313" key="5">
    <source>
        <dbReference type="Proteomes" id="UP000073492"/>
    </source>
</evidence>
<evidence type="ECO:0000256" key="1">
    <source>
        <dbReference type="SAM" id="MobiDB-lite"/>
    </source>
</evidence>
<feature type="chain" id="PRO_5007297424" description="DUF7732 domain-containing protein" evidence="2">
    <location>
        <begin position="20"/>
        <end position="257"/>
    </location>
</feature>
<dbReference type="EMBL" id="LFZO01000121">
    <property type="protein sequence ID" value="KXT13325.1"/>
    <property type="molecule type" value="Genomic_DNA"/>
</dbReference>
<dbReference type="Proteomes" id="UP000073492">
    <property type="component" value="Unassembled WGS sequence"/>
</dbReference>
<sequence>MKLSQAILFLLAFATTIHALALPASLEPFSEAAKELFKRKGGGGGGGRGGGGGSSSSSSSSGGSRSGSGSSSSGSSSSRTGTTSNEGGATSRGSGAAPAFGGGAGGTRYYGGGASVPYKSGATRSSFGAAPYLVGGAALGIGTLGLYGAYVYAYPHYWNYYNRTSNRNETHPANCYCARYTVCGCDDNNSTDYQNAVANNASVARLANNGTLYVNGSLPNGTTAAGGSDSGAAGLSLKQSMGCWPLIAGVSYAVWFI</sequence>
<proteinExistence type="predicted"/>
<dbReference type="PANTHER" id="PTHR42091">
    <property type="entry name" value="CONSERVED GLYCINE-RICH PROTEIN (AFU_ORTHOLOGUE AFUA_7G02440)"/>
    <property type="match status" value="1"/>
</dbReference>
<comment type="caution">
    <text evidence="4">The sequence shown here is derived from an EMBL/GenBank/DDBJ whole genome shotgun (WGS) entry which is preliminary data.</text>
</comment>
<reference evidence="4 5" key="1">
    <citation type="submission" date="2015-07" db="EMBL/GenBank/DDBJ databases">
        <title>Comparative genomics of the Sigatoka disease complex on banana suggests a link between parallel evolutionary changes in Pseudocercospora fijiensis and Pseudocercospora eumusae and increased virulence on the banana host.</title>
        <authorList>
            <person name="Chang T.-C."/>
            <person name="Salvucci A."/>
            <person name="Crous P.W."/>
            <person name="Stergiopoulos I."/>
        </authorList>
    </citation>
    <scope>NUCLEOTIDE SEQUENCE [LARGE SCALE GENOMIC DNA]</scope>
    <source>
        <strain evidence="4 5">CBS 116634</strain>
    </source>
</reference>
<feature type="signal peptide" evidence="2">
    <location>
        <begin position="1"/>
        <end position="19"/>
    </location>
</feature>
<name>A0A139IFA6_9PEZI</name>
<organism evidence="4 5">
    <name type="scientific">Pseudocercospora musae</name>
    <dbReference type="NCBI Taxonomy" id="113226"/>
    <lineage>
        <taxon>Eukaryota</taxon>
        <taxon>Fungi</taxon>
        <taxon>Dikarya</taxon>
        <taxon>Ascomycota</taxon>
        <taxon>Pezizomycotina</taxon>
        <taxon>Dothideomycetes</taxon>
        <taxon>Dothideomycetidae</taxon>
        <taxon>Mycosphaerellales</taxon>
        <taxon>Mycosphaerellaceae</taxon>
        <taxon>Pseudocercospora</taxon>
    </lineage>
</organism>
<dbReference type="AlphaFoldDB" id="A0A139IFA6"/>
<protein>
    <recommendedName>
        <fullName evidence="3">DUF7732 domain-containing protein</fullName>
    </recommendedName>
</protein>
<feature type="domain" description="DUF7732" evidence="3">
    <location>
        <begin position="109"/>
        <end position="222"/>
    </location>
</feature>
<accession>A0A139IFA6</accession>
<dbReference type="PANTHER" id="PTHR42091:SF1">
    <property type="entry name" value="CONSERVED GLYCINE-RICH PROTEIN (AFU_ORTHOLOGUE AFUA_7G02440)"/>
    <property type="match status" value="1"/>
</dbReference>
<dbReference type="STRING" id="113226.A0A139IFA6"/>
<keyword evidence="2" id="KW-0732">Signal</keyword>
<dbReference type="InterPro" id="IPR056634">
    <property type="entry name" value="DUF7732"/>
</dbReference>
<feature type="compositionally biased region" description="Low complexity" evidence="1">
    <location>
        <begin position="55"/>
        <end position="84"/>
    </location>
</feature>
<evidence type="ECO:0000256" key="2">
    <source>
        <dbReference type="SAM" id="SignalP"/>
    </source>
</evidence>
<dbReference type="OrthoDB" id="5425547at2759"/>
<feature type="compositionally biased region" description="Gly residues" evidence="1">
    <location>
        <begin position="42"/>
        <end position="54"/>
    </location>
</feature>
<evidence type="ECO:0000313" key="4">
    <source>
        <dbReference type="EMBL" id="KXT13325.1"/>
    </source>
</evidence>
<feature type="region of interest" description="Disordered" evidence="1">
    <location>
        <begin position="37"/>
        <end position="97"/>
    </location>
</feature>
<dbReference type="Pfam" id="PF24866">
    <property type="entry name" value="DUF7732"/>
    <property type="match status" value="1"/>
</dbReference>